<dbReference type="GO" id="GO:0034338">
    <property type="term" value="F:short-chain carboxylesterase activity"/>
    <property type="evidence" value="ECO:0007669"/>
    <property type="project" value="TreeGrafter"/>
</dbReference>
<dbReference type="InterPro" id="IPR050960">
    <property type="entry name" value="AB_hydrolase_4_sf"/>
</dbReference>
<gene>
    <name evidence="6" type="ORF">Pan181_20650</name>
</gene>
<dbReference type="OrthoDB" id="332676at2"/>
<feature type="active site" description="Charge relay system" evidence="4">
    <location>
        <position position="272"/>
    </location>
</feature>
<dbReference type="KEGG" id="amuc:Pan181_20650"/>
<evidence type="ECO:0000256" key="2">
    <source>
        <dbReference type="ARBA" id="ARBA00022487"/>
    </source>
</evidence>
<feature type="domain" description="AB hydrolase-1" evidence="5">
    <location>
        <begin position="71"/>
        <end position="302"/>
    </location>
</feature>
<proteinExistence type="inferred from homology"/>
<dbReference type="GO" id="GO:0047372">
    <property type="term" value="F:monoacylglycerol lipase activity"/>
    <property type="evidence" value="ECO:0007669"/>
    <property type="project" value="TreeGrafter"/>
</dbReference>
<dbReference type="AlphaFoldDB" id="A0A518AMC6"/>
<dbReference type="Proteomes" id="UP000315750">
    <property type="component" value="Chromosome"/>
</dbReference>
<dbReference type="InterPro" id="IPR029058">
    <property type="entry name" value="AB_hydrolase_fold"/>
</dbReference>
<evidence type="ECO:0000259" key="5">
    <source>
        <dbReference type="Pfam" id="PF00561"/>
    </source>
</evidence>
<feature type="active site" description="Charge relay system" evidence="4">
    <location>
        <position position="147"/>
    </location>
</feature>
<evidence type="ECO:0000313" key="6">
    <source>
        <dbReference type="EMBL" id="QDU55868.1"/>
    </source>
</evidence>
<dbReference type="PANTHER" id="PTHR10794">
    <property type="entry name" value="ABHYDROLASE DOMAIN-CONTAINING PROTEIN"/>
    <property type="match status" value="1"/>
</dbReference>
<sequence>MSSSPHLTGNFKPYPLLAGGHRQTLAACYLAARPALATTVQHHIRLDDGDQLVLHDDCPPAWQPGDQTAMLVHGLCGSHQSRYVVRITNKLYERGVRVFRLDLRGSGAGELLARTFTHCGRSTDLEPPINRIAELAPGSPLSVAGFSLGGALTLSLATHSTKPTNWTRAIAVCPPVDLFAVEQLLNRSLNRQYDQFFARQMWDKVIARSKAVPGAPNVDHLPRPKRLRDFDESYTVPLGGYRNADDYYEQTSVARHLHRIEIPTLIIAAANDPIVPIEPLREAQLGSNTYLLSTGCGGHLGFVGRRGNDPDRYWLDWRVIEWILGDPAATEQADAKPATNWSFTFQRWRSKQQQDERAT</sequence>
<dbReference type="InterPro" id="IPR000952">
    <property type="entry name" value="AB_hydrolase_4_CS"/>
</dbReference>
<dbReference type="PANTHER" id="PTHR10794:SF94">
    <property type="entry name" value="ESTERASE YHET-RELATED"/>
    <property type="match status" value="1"/>
</dbReference>
<keyword evidence="2" id="KW-0719">Serine esterase</keyword>
<name>A0A518AMC6_9BACT</name>
<accession>A0A518AMC6</accession>
<dbReference type="EMBL" id="CP036278">
    <property type="protein sequence ID" value="QDU55868.1"/>
    <property type="molecule type" value="Genomic_DNA"/>
</dbReference>
<protein>
    <submittedName>
        <fullName evidence="6">Putative hydrolase</fullName>
    </submittedName>
</protein>
<dbReference type="PROSITE" id="PS01133">
    <property type="entry name" value="UPF0017"/>
    <property type="match status" value="1"/>
</dbReference>
<dbReference type="Pfam" id="PF00561">
    <property type="entry name" value="Abhydrolase_1"/>
    <property type="match status" value="1"/>
</dbReference>
<dbReference type="SUPFAM" id="SSF53474">
    <property type="entry name" value="alpha/beta-Hydrolases"/>
    <property type="match status" value="1"/>
</dbReference>
<evidence type="ECO:0000313" key="7">
    <source>
        <dbReference type="Proteomes" id="UP000315750"/>
    </source>
</evidence>
<reference evidence="6 7" key="1">
    <citation type="submission" date="2019-02" db="EMBL/GenBank/DDBJ databases">
        <title>Deep-cultivation of Planctomycetes and their phenomic and genomic characterization uncovers novel biology.</title>
        <authorList>
            <person name="Wiegand S."/>
            <person name="Jogler M."/>
            <person name="Boedeker C."/>
            <person name="Pinto D."/>
            <person name="Vollmers J."/>
            <person name="Rivas-Marin E."/>
            <person name="Kohn T."/>
            <person name="Peeters S.H."/>
            <person name="Heuer A."/>
            <person name="Rast P."/>
            <person name="Oberbeckmann S."/>
            <person name="Bunk B."/>
            <person name="Jeske O."/>
            <person name="Meyerdierks A."/>
            <person name="Storesund J.E."/>
            <person name="Kallscheuer N."/>
            <person name="Luecker S."/>
            <person name="Lage O.M."/>
            <person name="Pohl T."/>
            <person name="Merkel B.J."/>
            <person name="Hornburger P."/>
            <person name="Mueller R.-W."/>
            <person name="Bruemmer F."/>
            <person name="Labrenz M."/>
            <person name="Spormann A.M."/>
            <person name="Op den Camp H."/>
            <person name="Overmann J."/>
            <person name="Amann R."/>
            <person name="Jetten M.S.M."/>
            <person name="Mascher T."/>
            <person name="Medema M.H."/>
            <person name="Devos D.P."/>
            <person name="Kaster A.-K."/>
            <person name="Ovreas L."/>
            <person name="Rohde M."/>
            <person name="Galperin M.Y."/>
            <person name="Jogler C."/>
        </authorList>
    </citation>
    <scope>NUCLEOTIDE SEQUENCE [LARGE SCALE GENOMIC DNA]</scope>
    <source>
        <strain evidence="6 7">Pan181</strain>
    </source>
</reference>
<keyword evidence="7" id="KW-1185">Reference proteome</keyword>
<feature type="active site" description="Charge relay system" evidence="4">
    <location>
        <position position="299"/>
    </location>
</feature>
<evidence type="ECO:0000256" key="4">
    <source>
        <dbReference type="PIRSR" id="PIRSR005211-1"/>
    </source>
</evidence>
<evidence type="ECO:0000256" key="3">
    <source>
        <dbReference type="ARBA" id="ARBA00022801"/>
    </source>
</evidence>
<organism evidence="6 7">
    <name type="scientific">Aeoliella mucimassa</name>
    <dbReference type="NCBI Taxonomy" id="2527972"/>
    <lineage>
        <taxon>Bacteria</taxon>
        <taxon>Pseudomonadati</taxon>
        <taxon>Planctomycetota</taxon>
        <taxon>Planctomycetia</taxon>
        <taxon>Pirellulales</taxon>
        <taxon>Lacipirellulaceae</taxon>
        <taxon>Aeoliella</taxon>
    </lineage>
</organism>
<dbReference type="Gene3D" id="3.40.50.1820">
    <property type="entry name" value="alpha/beta hydrolase"/>
    <property type="match status" value="1"/>
</dbReference>
<dbReference type="RefSeq" id="WP_145246664.1">
    <property type="nucleotide sequence ID" value="NZ_CP036278.1"/>
</dbReference>
<dbReference type="PRINTS" id="PR00111">
    <property type="entry name" value="ABHYDROLASE"/>
</dbReference>
<dbReference type="InterPro" id="IPR000073">
    <property type="entry name" value="AB_hydrolase_1"/>
</dbReference>
<comment type="similarity">
    <text evidence="1">Belongs to the AB hydrolase superfamily. AB hydrolase 4 family.</text>
</comment>
<evidence type="ECO:0000256" key="1">
    <source>
        <dbReference type="ARBA" id="ARBA00010884"/>
    </source>
</evidence>
<keyword evidence="3 6" id="KW-0378">Hydrolase</keyword>
<dbReference type="InterPro" id="IPR012020">
    <property type="entry name" value="ABHD4"/>
</dbReference>
<dbReference type="PIRSF" id="PIRSF005211">
    <property type="entry name" value="Ab_hydro_YheT"/>
    <property type="match status" value="1"/>
</dbReference>